<feature type="domain" description="Carbohydrate kinase PfkB" evidence="6">
    <location>
        <begin position="2"/>
        <end position="91"/>
    </location>
</feature>
<evidence type="ECO:0000256" key="2">
    <source>
        <dbReference type="ARBA" id="ARBA00022679"/>
    </source>
</evidence>
<comment type="similarity">
    <text evidence="1">Belongs to the carbohydrate kinase PfkB family.</text>
</comment>
<protein>
    <submittedName>
        <fullName evidence="7">Sugar/nucleoside kinase (Ribokinase family)</fullName>
    </submittedName>
</protein>
<evidence type="ECO:0000256" key="1">
    <source>
        <dbReference type="ARBA" id="ARBA00010688"/>
    </source>
</evidence>
<keyword evidence="2" id="KW-0808">Transferase</keyword>
<reference evidence="7 8" key="1">
    <citation type="submission" date="2020-08" db="EMBL/GenBank/DDBJ databases">
        <title>Genomic Encyclopedia of Type Strains, Phase IV (KMG-IV): sequencing the most valuable type-strain genomes for metagenomic binning, comparative biology and taxonomic classification.</title>
        <authorList>
            <person name="Goeker M."/>
        </authorList>
    </citation>
    <scope>NUCLEOTIDE SEQUENCE [LARGE SCALE GENOMIC DNA]</scope>
    <source>
        <strain evidence="7 8">DSM 16325</strain>
    </source>
</reference>
<dbReference type="SUPFAM" id="SSF53613">
    <property type="entry name" value="Ribokinase-like"/>
    <property type="match status" value="1"/>
</dbReference>
<evidence type="ECO:0000259" key="6">
    <source>
        <dbReference type="Pfam" id="PF00294"/>
    </source>
</evidence>
<dbReference type="InterPro" id="IPR011611">
    <property type="entry name" value="PfkB_dom"/>
</dbReference>
<dbReference type="PANTHER" id="PTHR43085:SF1">
    <property type="entry name" value="PSEUDOURIDINE KINASE-RELATED"/>
    <property type="match status" value="1"/>
</dbReference>
<dbReference type="Gene3D" id="3.40.1190.20">
    <property type="match status" value="1"/>
</dbReference>
<dbReference type="GO" id="GO:0005524">
    <property type="term" value="F:ATP binding"/>
    <property type="evidence" value="ECO:0007669"/>
    <property type="project" value="UniProtKB-KW"/>
</dbReference>
<dbReference type="EMBL" id="JACHEP010000016">
    <property type="protein sequence ID" value="MBB5325498.1"/>
    <property type="molecule type" value="Genomic_DNA"/>
</dbReference>
<proteinExistence type="inferred from homology"/>
<evidence type="ECO:0000313" key="8">
    <source>
        <dbReference type="Proteomes" id="UP000520011"/>
    </source>
</evidence>
<name>A0A7W8MW17_9BACL</name>
<evidence type="ECO:0000313" key="7">
    <source>
        <dbReference type="EMBL" id="MBB5325498.1"/>
    </source>
</evidence>
<keyword evidence="8" id="KW-1185">Reference proteome</keyword>
<sequence length="97" mass="10502">MDVVTIGESMAVFTPASTGLMRQAVTFTRRIGGAESSVAVSLVRLGYRAGWISRVGDDEFGKAIVAFLQGEWVDVSQVKVDKEAPTGIYFKDKETAK</sequence>
<comment type="caution">
    <text evidence="7">The sequence shown here is derived from an EMBL/GenBank/DDBJ whole genome shotgun (WGS) entry which is preliminary data.</text>
</comment>
<dbReference type="Pfam" id="PF00294">
    <property type="entry name" value="PfkB"/>
    <property type="match status" value="1"/>
</dbReference>
<evidence type="ECO:0000256" key="4">
    <source>
        <dbReference type="ARBA" id="ARBA00022777"/>
    </source>
</evidence>
<dbReference type="InterPro" id="IPR029056">
    <property type="entry name" value="Ribokinase-like"/>
</dbReference>
<accession>A0A7W8MW17</accession>
<gene>
    <name evidence="7" type="ORF">HNQ34_002599</name>
</gene>
<evidence type="ECO:0000256" key="3">
    <source>
        <dbReference type="ARBA" id="ARBA00022741"/>
    </source>
</evidence>
<dbReference type="PANTHER" id="PTHR43085">
    <property type="entry name" value="HEXOKINASE FAMILY MEMBER"/>
    <property type="match status" value="1"/>
</dbReference>
<dbReference type="Proteomes" id="UP000520011">
    <property type="component" value="Unassembled WGS sequence"/>
</dbReference>
<keyword evidence="3" id="KW-0547">Nucleotide-binding</keyword>
<dbReference type="GO" id="GO:0016301">
    <property type="term" value="F:kinase activity"/>
    <property type="evidence" value="ECO:0007669"/>
    <property type="project" value="UniProtKB-KW"/>
</dbReference>
<dbReference type="AlphaFoldDB" id="A0A7W8MW17"/>
<keyword evidence="4 7" id="KW-0418">Kinase</keyword>
<organism evidence="7 8">
    <name type="scientific">Anoxybacteroides tepidamans</name>
    <dbReference type="NCBI Taxonomy" id="265948"/>
    <lineage>
        <taxon>Bacteria</taxon>
        <taxon>Bacillati</taxon>
        <taxon>Bacillota</taxon>
        <taxon>Bacilli</taxon>
        <taxon>Bacillales</taxon>
        <taxon>Anoxybacillaceae</taxon>
        <taxon>Anoxybacteroides</taxon>
    </lineage>
</organism>
<keyword evidence="5" id="KW-0067">ATP-binding</keyword>
<evidence type="ECO:0000256" key="5">
    <source>
        <dbReference type="ARBA" id="ARBA00022840"/>
    </source>
</evidence>
<dbReference type="InterPro" id="IPR050306">
    <property type="entry name" value="PfkB_Carbo_kinase"/>
</dbReference>